<evidence type="ECO:0000256" key="6">
    <source>
        <dbReference type="ARBA" id="ARBA00022989"/>
    </source>
</evidence>
<keyword evidence="3" id="KW-1003">Cell membrane</keyword>
<organism evidence="9 10">
    <name type="scientific">Fructilactobacillus lindneri</name>
    <dbReference type="NCBI Taxonomy" id="53444"/>
    <lineage>
        <taxon>Bacteria</taxon>
        <taxon>Bacillati</taxon>
        <taxon>Bacillota</taxon>
        <taxon>Bacilli</taxon>
        <taxon>Lactobacillales</taxon>
        <taxon>Lactobacillaceae</taxon>
        <taxon>Fructilactobacillus</taxon>
    </lineage>
</organism>
<keyword evidence="6 8" id="KW-1133">Transmembrane helix</keyword>
<comment type="subcellular location">
    <subcellularLocation>
        <location evidence="1">Cell membrane</location>
        <topology evidence="1">Multi-pass membrane protein</topology>
    </subcellularLocation>
</comment>
<dbReference type="KEGG" id="lle:AYR59_06435"/>
<proteinExistence type="inferred from homology"/>
<evidence type="ECO:0000313" key="9">
    <source>
        <dbReference type="EMBL" id="ANZ59668.1"/>
    </source>
</evidence>
<evidence type="ECO:0000256" key="3">
    <source>
        <dbReference type="ARBA" id="ARBA00022475"/>
    </source>
</evidence>
<evidence type="ECO:0000256" key="5">
    <source>
        <dbReference type="ARBA" id="ARBA00022960"/>
    </source>
</evidence>
<dbReference type="InterPro" id="IPR007227">
    <property type="entry name" value="Cell_shape_determining_MreD"/>
</dbReference>
<keyword evidence="7 8" id="KW-0472">Membrane</keyword>
<dbReference type="RefSeq" id="WP_065868727.1">
    <property type="nucleotide sequence ID" value="NZ_CP014907.1"/>
</dbReference>
<feature type="transmembrane region" description="Helical" evidence="8">
    <location>
        <begin position="107"/>
        <end position="127"/>
    </location>
</feature>
<evidence type="ECO:0000256" key="4">
    <source>
        <dbReference type="ARBA" id="ARBA00022692"/>
    </source>
</evidence>
<evidence type="ECO:0000256" key="8">
    <source>
        <dbReference type="SAM" id="Phobius"/>
    </source>
</evidence>
<protein>
    <submittedName>
        <fullName evidence="9">Rod shape-determining protein MreD</fullName>
    </submittedName>
</protein>
<accession>A0AB33BQL9</accession>
<evidence type="ECO:0000313" key="10">
    <source>
        <dbReference type="Proteomes" id="UP000093346"/>
    </source>
</evidence>
<dbReference type="Pfam" id="PF04093">
    <property type="entry name" value="MreD"/>
    <property type="match status" value="1"/>
</dbReference>
<dbReference type="GO" id="GO:0008360">
    <property type="term" value="P:regulation of cell shape"/>
    <property type="evidence" value="ECO:0007669"/>
    <property type="project" value="UniProtKB-KW"/>
</dbReference>
<comment type="similarity">
    <text evidence="2">Belongs to the MreD family.</text>
</comment>
<dbReference type="GO" id="GO:0005886">
    <property type="term" value="C:plasma membrane"/>
    <property type="evidence" value="ECO:0007669"/>
    <property type="project" value="UniProtKB-SubCell"/>
</dbReference>
<sequence length="174" mass="20354">MFKKSKYQLLFPIGLLLSFILEGSIMHIFSYQLAGKFPMVPYLVVLWLVYTVLFTHQDDNLHIYWWSFGIGALYDSYYIGVIGIFMFIFPLVVYITRLILKYVDENIVSSTMIYLIDIIIVLVLGYAGGRMGHLVYFSGIHFMAFAFVPTLLLNLIIFLVLYYPVNLLFDHYRQ</sequence>
<gene>
    <name evidence="9" type="ORF">AYR59_06435</name>
</gene>
<evidence type="ECO:0000256" key="2">
    <source>
        <dbReference type="ARBA" id="ARBA00007776"/>
    </source>
</evidence>
<keyword evidence="4 8" id="KW-0812">Transmembrane</keyword>
<dbReference type="EMBL" id="CP014907">
    <property type="protein sequence ID" value="ANZ59668.1"/>
    <property type="molecule type" value="Genomic_DNA"/>
</dbReference>
<name>A0AB33BQL9_9LACO</name>
<evidence type="ECO:0000256" key="1">
    <source>
        <dbReference type="ARBA" id="ARBA00004651"/>
    </source>
</evidence>
<feature type="transmembrane region" description="Helical" evidence="8">
    <location>
        <begin position="134"/>
        <end position="163"/>
    </location>
</feature>
<feature type="transmembrane region" description="Helical" evidence="8">
    <location>
        <begin position="77"/>
        <end position="95"/>
    </location>
</feature>
<dbReference type="Proteomes" id="UP000093346">
    <property type="component" value="Chromosome"/>
</dbReference>
<dbReference type="AlphaFoldDB" id="A0AB33BQL9"/>
<dbReference type="NCBIfam" id="TIGR03426">
    <property type="entry name" value="shape_MreD"/>
    <property type="match status" value="1"/>
</dbReference>
<reference evidence="9 10" key="1">
    <citation type="submission" date="2016-03" db="EMBL/GenBank/DDBJ databases">
        <title>Pediococcus and Lactobacillus from brewery environment - whole genome sequencing and assembly.</title>
        <authorList>
            <person name="Behr J."/>
            <person name="Geissler A.J."/>
            <person name="Vogel R.F."/>
        </authorList>
    </citation>
    <scope>NUCLEOTIDE SEQUENCE [LARGE SCALE GENOMIC DNA]</scope>
    <source>
        <strain evidence="9 10">TMW 1.481</strain>
    </source>
</reference>
<keyword evidence="5" id="KW-0133">Cell shape</keyword>
<feature type="transmembrane region" description="Helical" evidence="8">
    <location>
        <begin position="9"/>
        <end position="33"/>
    </location>
</feature>
<evidence type="ECO:0000256" key="7">
    <source>
        <dbReference type="ARBA" id="ARBA00023136"/>
    </source>
</evidence>